<reference evidence="4" key="1">
    <citation type="submission" date="2021-05" db="EMBL/GenBank/DDBJ databases">
        <title>Complete genome sequence of the cellulolytic planctomycete Telmatocola sphagniphila SP2T and characterization of the first cellulase from planctomycetes.</title>
        <authorList>
            <person name="Rakitin A.L."/>
            <person name="Beletsky A.V."/>
            <person name="Naumoff D.G."/>
            <person name="Kulichevskaya I.S."/>
            <person name="Mardanov A.V."/>
            <person name="Ravin N.V."/>
            <person name="Dedysh S.N."/>
        </authorList>
    </citation>
    <scope>NUCLEOTIDE SEQUENCE</scope>
    <source>
        <strain evidence="4">SP2T</strain>
    </source>
</reference>
<dbReference type="RefSeq" id="WP_213499488.1">
    <property type="nucleotide sequence ID" value="NZ_CP074694.1"/>
</dbReference>
<feature type="domain" description="Polysaccharide export protein N-terminal" evidence="3">
    <location>
        <begin position="66"/>
        <end position="165"/>
    </location>
</feature>
<feature type="chain" id="PRO_5034347635" evidence="2">
    <location>
        <begin position="23"/>
        <end position="365"/>
    </location>
</feature>
<organism evidence="4 5">
    <name type="scientific">Telmatocola sphagniphila</name>
    <dbReference type="NCBI Taxonomy" id="1123043"/>
    <lineage>
        <taxon>Bacteria</taxon>
        <taxon>Pseudomonadati</taxon>
        <taxon>Planctomycetota</taxon>
        <taxon>Planctomycetia</taxon>
        <taxon>Gemmatales</taxon>
        <taxon>Gemmataceae</taxon>
    </lineage>
</organism>
<dbReference type="PANTHER" id="PTHR33619">
    <property type="entry name" value="POLYSACCHARIDE EXPORT PROTEIN GFCE-RELATED"/>
    <property type="match status" value="1"/>
</dbReference>
<accession>A0A8E6B9Z4</accession>
<keyword evidence="5" id="KW-1185">Reference proteome</keyword>
<evidence type="ECO:0000259" key="3">
    <source>
        <dbReference type="Pfam" id="PF02563"/>
    </source>
</evidence>
<protein>
    <submittedName>
        <fullName evidence="4">Polysaccharide biosynthesis/export family protein</fullName>
    </submittedName>
</protein>
<evidence type="ECO:0000256" key="2">
    <source>
        <dbReference type="SAM" id="SignalP"/>
    </source>
</evidence>
<feature type="signal peptide" evidence="2">
    <location>
        <begin position="1"/>
        <end position="22"/>
    </location>
</feature>
<evidence type="ECO:0000313" key="5">
    <source>
        <dbReference type="Proteomes" id="UP000676194"/>
    </source>
</evidence>
<feature type="domain" description="Polysaccharide export protein N-terminal" evidence="3">
    <location>
        <begin position="177"/>
        <end position="225"/>
    </location>
</feature>
<evidence type="ECO:0000313" key="4">
    <source>
        <dbReference type="EMBL" id="QVL34471.1"/>
    </source>
</evidence>
<dbReference type="AlphaFoldDB" id="A0A8E6B9Z4"/>
<dbReference type="EMBL" id="CP074694">
    <property type="protein sequence ID" value="QVL34471.1"/>
    <property type="molecule type" value="Genomic_DNA"/>
</dbReference>
<dbReference type="Proteomes" id="UP000676194">
    <property type="component" value="Chromosome"/>
</dbReference>
<dbReference type="KEGG" id="tsph:KIH39_11345"/>
<evidence type="ECO:0000256" key="1">
    <source>
        <dbReference type="ARBA" id="ARBA00022729"/>
    </source>
</evidence>
<dbReference type="GO" id="GO:0015159">
    <property type="term" value="F:polysaccharide transmembrane transporter activity"/>
    <property type="evidence" value="ECO:0007669"/>
    <property type="project" value="InterPro"/>
</dbReference>
<dbReference type="InterPro" id="IPR003715">
    <property type="entry name" value="Poly_export_N"/>
</dbReference>
<gene>
    <name evidence="4" type="ORF">KIH39_11345</name>
</gene>
<dbReference type="Pfam" id="PF02563">
    <property type="entry name" value="Poly_export"/>
    <property type="match status" value="2"/>
</dbReference>
<dbReference type="PANTHER" id="PTHR33619:SF3">
    <property type="entry name" value="POLYSACCHARIDE EXPORT PROTEIN GFCE-RELATED"/>
    <property type="match status" value="1"/>
</dbReference>
<dbReference type="InterPro" id="IPR049712">
    <property type="entry name" value="Poly_export"/>
</dbReference>
<name>A0A8E6B9Z4_9BACT</name>
<keyword evidence="1 2" id="KW-0732">Signal</keyword>
<sequence length="365" mass="39901">MTSNGRWRFAMACGFYLAIALANTGCLSTSSQKNVFDPYVVTKAHHGDPQPYNGNLPRELDMVTMPEYQIEPPDILRIDAIRVLPQLPYKVEPLDGLFIQVANSNPEEPINTVYIVEPDGSVNLGPSYGGPIKLQGMTLPEAKEAIEKHLKTIVKLKDPKAVVSLSQSRVLQQIRGEHLVQPDGTVNLGTYGNVRVVGLTVTQARQVIEQHLGKYLQSPEIAVSVAAFNSKTFYVIYDGANRGQQVVRLPVTGKDTVLDAVSQLYGLSPVSSTNSIWIARPSPTSVNEELILPVDWMGITTKGKVATNYQLLPGDRLFVKANPWITFDNKLAQVLAPFERIFGFTLLGNGAVRAVDGQTNVSGGF</sequence>
<dbReference type="Gene3D" id="3.30.1950.10">
    <property type="entry name" value="wza like domain"/>
    <property type="match status" value="2"/>
</dbReference>
<proteinExistence type="predicted"/>